<feature type="transmembrane region" description="Helical" evidence="8">
    <location>
        <begin position="375"/>
        <end position="396"/>
    </location>
</feature>
<sequence length="401" mass="44377">MNTSTYRYEAYSADGRRHNGTLASTSRIDALNSLHGQGLIVTELQADSAGRRTPLLPRVLPATERIFFLHQLSALLGCGISLATALSMLATSMESPTWHTILTRMEQDLSRGQSASNTFRSHRYAFGDLLPFLVEVGELSGRLEEMLLRAASIMESQREFRKRLGDALRYPLIVLTSLLGAFVFAVTMIIPRFADIFARSEATLPLLTRFLLGLSSFFSHYGIILLSTLLLTTAALLAVHRRVPGARNFLFRMGLRFPLLGTILQISMVSHLFMTLKTMLQGGIPLAAAMEMVRDTTANPLLRQELQLAHELLNQGAPFHAALEACTIFPGLAVQMARTGEEGGTLEQMLEKTATFYEQQAQQKLRTLAGYTEPLLLLLSGVFVLILALGILLPMWQVTRL</sequence>
<feature type="domain" description="Type II secretion system protein GspF" evidence="9">
    <location>
        <begin position="275"/>
        <end position="394"/>
    </location>
</feature>
<dbReference type="PANTHER" id="PTHR30012:SF0">
    <property type="entry name" value="TYPE II SECRETION SYSTEM PROTEIN F-RELATED"/>
    <property type="match status" value="1"/>
</dbReference>
<dbReference type="KEGG" id="din:Selin_0301"/>
<gene>
    <name evidence="10" type="ordered locus">Selin_0301</name>
</gene>
<dbReference type="RefSeq" id="WP_013504946.1">
    <property type="nucleotide sequence ID" value="NC_014836.1"/>
</dbReference>
<comment type="subcellular location">
    <subcellularLocation>
        <location evidence="1">Cell inner membrane</location>
        <topology evidence="1">Multi-pass membrane protein</topology>
    </subcellularLocation>
</comment>
<dbReference type="EMBL" id="CP002432">
    <property type="protein sequence ID" value="ADU65057.1"/>
    <property type="molecule type" value="Genomic_DNA"/>
</dbReference>
<dbReference type="AlphaFoldDB" id="E6W6Q7"/>
<dbReference type="Gene3D" id="1.20.81.30">
    <property type="entry name" value="Type II secretion system (T2SS), domain F"/>
    <property type="match status" value="2"/>
</dbReference>
<keyword evidence="6 8" id="KW-1133">Transmembrane helix</keyword>
<evidence type="ECO:0000256" key="2">
    <source>
        <dbReference type="ARBA" id="ARBA00005745"/>
    </source>
</evidence>
<dbReference type="eggNOG" id="COG1459">
    <property type="taxonomic scope" value="Bacteria"/>
</dbReference>
<keyword evidence="4" id="KW-0997">Cell inner membrane</keyword>
<proteinExistence type="inferred from homology"/>
<dbReference type="PANTHER" id="PTHR30012">
    <property type="entry name" value="GENERAL SECRETION PATHWAY PROTEIN"/>
    <property type="match status" value="1"/>
</dbReference>
<keyword evidence="5 8" id="KW-0812">Transmembrane</keyword>
<dbReference type="GO" id="GO:0005886">
    <property type="term" value="C:plasma membrane"/>
    <property type="evidence" value="ECO:0007669"/>
    <property type="project" value="UniProtKB-SubCell"/>
</dbReference>
<accession>E6W6Q7</accession>
<keyword evidence="7 8" id="KW-0472">Membrane</keyword>
<feature type="transmembrane region" description="Helical" evidence="8">
    <location>
        <begin position="167"/>
        <end position="190"/>
    </location>
</feature>
<dbReference type="InParanoid" id="E6W6Q7"/>
<dbReference type="HOGENOM" id="CLU_035032_2_2_0"/>
<evidence type="ECO:0000256" key="8">
    <source>
        <dbReference type="SAM" id="Phobius"/>
    </source>
</evidence>
<name>E6W6Q7_DESIS</name>
<evidence type="ECO:0000313" key="10">
    <source>
        <dbReference type="EMBL" id="ADU65057.1"/>
    </source>
</evidence>
<dbReference type="STRING" id="653733.Selin_0301"/>
<dbReference type="PRINTS" id="PR00812">
    <property type="entry name" value="BCTERIALGSPF"/>
</dbReference>
<dbReference type="InterPro" id="IPR018076">
    <property type="entry name" value="T2SS_GspF_dom"/>
</dbReference>
<evidence type="ECO:0000256" key="4">
    <source>
        <dbReference type="ARBA" id="ARBA00022519"/>
    </source>
</evidence>
<evidence type="ECO:0000313" key="11">
    <source>
        <dbReference type="Proteomes" id="UP000002572"/>
    </source>
</evidence>
<organism evidence="10 11">
    <name type="scientific">Desulfurispirillum indicum (strain ATCC BAA-1389 / DSM 22839 / S5)</name>
    <dbReference type="NCBI Taxonomy" id="653733"/>
    <lineage>
        <taxon>Bacteria</taxon>
        <taxon>Pseudomonadati</taxon>
        <taxon>Chrysiogenota</taxon>
        <taxon>Chrysiogenia</taxon>
        <taxon>Chrysiogenales</taxon>
        <taxon>Chrysiogenaceae</taxon>
        <taxon>Desulfurispirillum</taxon>
    </lineage>
</organism>
<evidence type="ECO:0000256" key="3">
    <source>
        <dbReference type="ARBA" id="ARBA00022475"/>
    </source>
</evidence>
<protein>
    <submittedName>
        <fullName evidence="10">Type II secretion system F domain protein</fullName>
    </submittedName>
</protein>
<feature type="domain" description="Type II secretion system protein GspF" evidence="9">
    <location>
        <begin position="68"/>
        <end position="191"/>
    </location>
</feature>
<feature type="transmembrane region" description="Helical" evidence="8">
    <location>
        <begin position="210"/>
        <end position="237"/>
    </location>
</feature>
<comment type="similarity">
    <text evidence="2">Belongs to the GSP F family.</text>
</comment>
<dbReference type="FunFam" id="1.20.81.30:FF:000001">
    <property type="entry name" value="Type II secretion system protein F"/>
    <property type="match status" value="1"/>
</dbReference>
<evidence type="ECO:0000256" key="5">
    <source>
        <dbReference type="ARBA" id="ARBA00022692"/>
    </source>
</evidence>
<keyword evidence="11" id="KW-1185">Reference proteome</keyword>
<evidence type="ECO:0000256" key="7">
    <source>
        <dbReference type="ARBA" id="ARBA00023136"/>
    </source>
</evidence>
<evidence type="ECO:0000256" key="1">
    <source>
        <dbReference type="ARBA" id="ARBA00004429"/>
    </source>
</evidence>
<dbReference type="InterPro" id="IPR003004">
    <property type="entry name" value="GspF/PilC"/>
</dbReference>
<evidence type="ECO:0000256" key="6">
    <source>
        <dbReference type="ARBA" id="ARBA00022989"/>
    </source>
</evidence>
<dbReference type="Pfam" id="PF00482">
    <property type="entry name" value="T2SSF"/>
    <property type="match status" value="2"/>
</dbReference>
<keyword evidence="3" id="KW-1003">Cell membrane</keyword>
<dbReference type="InterPro" id="IPR042094">
    <property type="entry name" value="T2SS_GspF_sf"/>
</dbReference>
<reference evidence="10 11" key="1">
    <citation type="submission" date="2010-12" db="EMBL/GenBank/DDBJ databases">
        <title>Complete sequence of Desulfurispirillum indicum S5.</title>
        <authorList>
            <consortium name="US DOE Joint Genome Institute"/>
            <person name="Lucas S."/>
            <person name="Copeland A."/>
            <person name="Lapidus A."/>
            <person name="Cheng J.-F."/>
            <person name="Goodwin L."/>
            <person name="Pitluck S."/>
            <person name="Chertkov O."/>
            <person name="Held B."/>
            <person name="Detter J.C."/>
            <person name="Han C."/>
            <person name="Tapia R."/>
            <person name="Land M."/>
            <person name="Hauser L."/>
            <person name="Kyrpides N."/>
            <person name="Ivanova N."/>
            <person name="Mikhailova N."/>
            <person name="Haggblom M."/>
            <person name="Rauschenbach I."/>
            <person name="Bini E."/>
            <person name="Woyke T."/>
        </authorList>
    </citation>
    <scope>NUCLEOTIDE SEQUENCE [LARGE SCALE GENOMIC DNA]</scope>
    <source>
        <strain evidence="11">ATCC BAA-1389 / DSM 22839 / S5</strain>
    </source>
</reference>
<feature type="transmembrane region" description="Helical" evidence="8">
    <location>
        <begin position="257"/>
        <end position="276"/>
    </location>
</feature>
<dbReference type="Proteomes" id="UP000002572">
    <property type="component" value="Chromosome"/>
</dbReference>
<evidence type="ECO:0000259" key="9">
    <source>
        <dbReference type="Pfam" id="PF00482"/>
    </source>
</evidence>
<dbReference type="OrthoDB" id="9805682at2"/>